<feature type="region of interest" description="Disordered" evidence="1">
    <location>
        <begin position="74"/>
        <end position="108"/>
    </location>
</feature>
<dbReference type="Proteomes" id="UP000069773">
    <property type="component" value="Unassembled WGS sequence"/>
</dbReference>
<sequence>MSRLIVGSEATGPNNSDCARSIAASAKQSPPKAMVTAKSSNVFPGSWTDRDARHGLNAPVKPSDKPLTWAVFNNSAAPPDEINDSLPASTPTPPQRLRFTYGVPSSLT</sequence>
<comment type="caution">
    <text evidence="2">The sequence shown here is derived from an EMBL/GenBank/DDBJ whole genome shotgun (WGS) entry which is preliminary data.</text>
</comment>
<reference evidence="2 3" key="1">
    <citation type="journal article" date="2016" name="Genome Announc.">
        <title>Draft Genome Sequences of Five Rapidly Growing Mycobacterium Species, M. thermoresistibile, M. fortuitum subsp. acetamidolyticum, M. canariasense, M. brisbanense, and M. novocastrense.</title>
        <authorList>
            <person name="Katahira K."/>
            <person name="Ogura Y."/>
            <person name="Gotoh Y."/>
            <person name="Hayashi T."/>
        </authorList>
    </citation>
    <scope>NUCLEOTIDE SEQUENCE [LARGE SCALE GENOMIC DNA]</scope>
    <source>
        <strain evidence="2 3">JCM18114</strain>
    </source>
</reference>
<organism evidence="2 3">
    <name type="scientific">Mycolicibacterium novocastrense</name>
    <name type="common">Mycobacterium novocastrense</name>
    <dbReference type="NCBI Taxonomy" id="59813"/>
    <lineage>
        <taxon>Bacteria</taxon>
        <taxon>Bacillati</taxon>
        <taxon>Actinomycetota</taxon>
        <taxon>Actinomycetes</taxon>
        <taxon>Mycobacteriales</taxon>
        <taxon>Mycobacteriaceae</taxon>
        <taxon>Mycolicibacterium</taxon>
    </lineage>
</organism>
<feature type="region of interest" description="Disordered" evidence="1">
    <location>
        <begin position="1"/>
        <end position="61"/>
    </location>
</feature>
<proteinExistence type="predicted"/>
<evidence type="ECO:0000256" key="1">
    <source>
        <dbReference type="SAM" id="MobiDB-lite"/>
    </source>
</evidence>
<dbReference type="EMBL" id="BCTA01000117">
    <property type="protein sequence ID" value="GAT13018.1"/>
    <property type="molecule type" value="Genomic_DNA"/>
</dbReference>
<feature type="non-terminal residue" evidence="2">
    <location>
        <position position="108"/>
    </location>
</feature>
<name>A0ABQ0KTX4_MYCNV</name>
<evidence type="ECO:0000313" key="3">
    <source>
        <dbReference type="Proteomes" id="UP000069773"/>
    </source>
</evidence>
<protein>
    <submittedName>
        <fullName evidence="2">Uncharacterized protein</fullName>
    </submittedName>
</protein>
<gene>
    <name evidence="2" type="ORF">RMCN_6151</name>
</gene>
<evidence type="ECO:0000313" key="2">
    <source>
        <dbReference type="EMBL" id="GAT13018.1"/>
    </source>
</evidence>
<accession>A0ABQ0KTX4</accession>
<keyword evidence="3" id="KW-1185">Reference proteome</keyword>